<name>A0A1A8P7T4_9TELE</name>
<sequence length="44" mass="4776">GHNCSRTTEPTPLCWGNDEQATDPNQTASSHSKPPVPGSRQRTE</sequence>
<feature type="compositionally biased region" description="Polar residues" evidence="1">
    <location>
        <begin position="1"/>
        <end position="10"/>
    </location>
</feature>
<organism evidence="2">
    <name type="scientific">Nothobranchius pienaari</name>
    <dbReference type="NCBI Taxonomy" id="704102"/>
    <lineage>
        <taxon>Eukaryota</taxon>
        <taxon>Metazoa</taxon>
        <taxon>Chordata</taxon>
        <taxon>Craniata</taxon>
        <taxon>Vertebrata</taxon>
        <taxon>Euteleostomi</taxon>
        <taxon>Actinopterygii</taxon>
        <taxon>Neopterygii</taxon>
        <taxon>Teleostei</taxon>
        <taxon>Neoteleostei</taxon>
        <taxon>Acanthomorphata</taxon>
        <taxon>Ovalentaria</taxon>
        <taxon>Atherinomorphae</taxon>
        <taxon>Cyprinodontiformes</taxon>
        <taxon>Nothobranchiidae</taxon>
        <taxon>Nothobranchius</taxon>
    </lineage>
</organism>
<gene>
    <name evidence="2" type="primary">SRRM1</name>
</gene>
<reference evidence="2" key="2">
    <citation type="submission" date="2016-06" db="EMBL/GenBank/DDBJ databases">
        <title>The genome of a short-lived fish provides insights into sex chromosome evolution and the genetic control of aging.</title>
        <authorList>
            <person name="Reichwald K."/>
            <person name="Felder M."/>
            <person name="Petzold A."/>
            <person name="Koch P."/>
            <person name="Groth M."/>
            <person name="Platzer M."/>
        </authorList>
    </citation>
    <scope>NUCLEOTIDE SEQUENCE</scope>
    <source>
        <tissue evidence="2">Brain</tissue>
    </source>
</reference>
<dbReference type="AlphaFoldDB" id="A0A1A8P7T4"/>
<evidence type="ECO:0000313" key="2">
    <source>
        <dbReference type="EMBL" id="SBR77129.1"/>
    </source>
</evidence>
<feature type="compositionally biased region" description="Polar residues" evidence="1">
    <location>
        <begin position="22"/>
        <end position="32"/>
    </location>
</feature>
<dbReference type="EMBL" id="HAEG01006594">
    <property type="protein sequence ID" value="SBR77129.1"/>
    <property type="molecule type" value="Transcribed_RNA"/>
</dbReference>
<accession>A0A1A8P7T4</accession>
<feature type="region of interest" description="Disordered" evidence="1">
    <location>
        <begin position="1"/>
        <end position="44"/>
    </location>
</feature>
<feature type="non-terminal residue" evidence="2">
    <location>
        <position position="1"/>
    </location>
</feature>
<evidence type="ECO:0000256" key="1">
    <source>
        <dbReference type="SAM" id="MobiDB-lite"/>
    </source>
</evidence>
<feature type="non-terminal residue" evidence="2">
    <location>
        <position position="44"/>
    </location>
</feature>
<reference evidence="2" key="1">
    <citation type="submission" date="2016-05" db="EMBL/GenBank/DDBJ databases">
        <authorList>
            <person name="Lavstsen T."/>
            <person name="Jespersen J.S."/>
        </authorList>
    </citation>
    <scope>NUCLEOTIDE SEQUENCE</scope>
    <source>
        <tissue evidence="2">Brain</tissue>
    </source>
</reference>
<proteinExistence type="predicted"/>
<protein>
    <submittedName>
        <fullName evidence="2">Serine/arginine repetitive matrix 1</fullName>
    </submittedName>
</protein>